<dbReference type="GO" id="GO:0036064">
    <property type="term" value="C:ciliary basal body"/>
    <property type="evidence" value="ECO:0007669"/>
    <property type="project" value="TreeGrafter"/>
</dbReference>
<dbReference type="Gene3D" id="3.30.470.20">
    <property type="entry name" value="ATP-grasp fold, B domain"/>
    <property type="match status" value="1"/>
</dbReference>
<dbReference type="GO" id="GO:0000226">
    <property type="term" value="P:microtubule cytoskeleton organization"/>
    <property type="evidence" value="ECO:0007669"/>
    <property type="project" value="TreeGrafter"/>
</dbReference>
<dbReference type="EMBL" id="GDID01001854">
    <property type="protein sequence ID" value="JAP94752.1"/>
    <property type="molecule type" value="Transcribed_RNA"/>
</dbReference>
<sequence length="273" mass="32151">NDFLFTFKDNLARFNFPFYPCSFILPEQFTDFLASNHSDFIVKPTRSSQGKGIFISTSKSEIQNWFQNTFPQIPEKHSIITQISEQYKSMNVDFSTELITKEYHSPRPHLIQVLLEPLLLFNQKFDLRFYLLYHQKRLHCCTEAFCRFNLNEYSKNTINGLTNCYQQKYVDGGPKISFQKFKELYQQRFGSTTVIEQQLTQINLALKNQFQNVLKEDNCFELFGIDVLIDCNHKVWLLEVNACPYMYSDSDEDMVMKQKVIHGCLDIIQGQQS</sequence>
<reference evidence="4" key="1">
    <citation type="submission" date="2015-07" db="EMBL/GenBank/DDBJ databases">
        <title>Adaptation to a free-living lifestyle via gene acquisitions in the diplomonad Trepomonas sp. PC1.</title>
        <authorList>
            <person name="Xu F."/>
            <person name="Jerlstrom-Hultqvist J."/>
            <person name="Kolisko M."/>
            <person name="Simpson A.G.B."/>
            <person name="Roger A.J."/>
            <person name="Svard S.G."/>
            <person name="Andersson J.O."/>
        </authorList>
    </citation>
    <scope>NUCLEOTIDE SEQUENCE</scope>
    <source>
        <strain evidence="4">PC1</strain>
    </source>
</reference>
<accession>A0A146KD94</accession>
<protein>
    <submittedName>
        <fullName evidence="4">Tubulin tyrosine ligase</fullName>
    </submittedName>
</protein>
<dbReference type="GO" id="GO:0015631">
    <property type="term" value="F:tubulin binding"/>
    <property type="evidence" value="ECO:0007669"/>
    <property type="project" value="TreeGrafter"/>
</dbReference>
<feature type="non-terminal residue" evidence="4">
    <location>
        <position position="1"/>
    </location>
</feature>
<keyword evidence="3" id="KW-0067">ATP-binding</keyword>
<dbReference type="Pfam" id="PF03133">
    <property type="entry name" value="TTL"/>
    <property type="match status" value="1"/>
</dbReference>
<evidence type="ECO:0000256" key="1">
    <source>
        <dbReference type="ARBA" id="ARBA00022598"/>
    </source>
</evidence>
<evidence type="ECO:0000256" key="3">
    <source>
        <dbReference type="ARBA" id="ARBA00022840"/>
    </source>
</evidence>
<name>A0A146KD94_9EUKA</name>
<feature type="non-terminal residue" evidence="4">
    <location>
        <position position="273"/>
    </location>
</feature>
<dbReference type="AlphaFoldDB" id="A0A146KD94"/>
<dbReference type="GO" id="GO:0005524">
    <property type="term" value="F:ATP binding"/>
    <property type="evidence" value="ECO:0007669"/>
    <property type="project" value="UniProtKB-KW"/>
</dbReference>
<proteinExistence type="predicted"/>
<evidence type="ECO:0000256" key="2">
    <source>
        <dbReference type="ARBA" id="ARBA00022741"/>
    </source>
</evidence>
<keyword evidence="1 4" id="KW-0436">Ligase</keyword>
<gene>
    <name evidence="4" type="ORF">TPC1_12489</name>
</gene>
<dbReference type="InterPro" id="IPR004344">
    <property type="entry name" value="TTL/TTLL_fam"/>
</dbReference>
<dbReference type="PANTHER" id="PTHR12241">
    <property type="entry name" value="TUBULIN POLYGLUTAMYLASE"/>
    <property type="match status" value="1"/>
</dbReference>
<keyword evidence="2" id="KW-0547">Nucleotide-binding</keyword>
<evidence type="ECO:0000313" key="4">
    <source>
        <dbReference type="EMBL" id="JAP94752.1"/>
    </source>
</evidence>
<dbReference type="GO" id="GO:0070740">
    <property type="term" value="F:tubulin-glutamic acid ligase activity"/>
    <property type="evidence" value="ECO:0007669"/>
    <property type="project" value="TreeGrafter"/>
</dbReference>
<organism evidence="4">
    <name type="scientific">Trepomonas sp. PC1</name>
    <dbReference type="NCBI Taxonomy" id="1076344"/>
    <lineage>
        <taxon>Eukaryota</taxon>
        <taxon>Metamonada</taxon>
        <taxon>Diplomonadida</taxon>
        <taxon>Hexamitidae</taxon>
        <taxon>Hexamitinae</taxon>
        <taxon>Trepomonas</taxon>
    </lineage>
</organism>
<dbReference type="PROSITE" id="PS51221">
    <property type="entry name" value="TTL"/>
    <property type="match status" value="1"/>
</dbReference>
<dbReference type="SUPFAM" id="SSF56059">
    <property type="entry name" value="Glutathione synthetase ATP-binding domain-like"/>
    <property type="match status" value="1"/>
</dbReference>